<feature type="compositionally biased region" description="Polar residues" evidence="7">
    <location>
        <begin position="399"/>
        <end position="419"/>
    </location>
</feature>
<keyword evidence="3" id="KW-0597">Phosphoprotein</keyword>
<evidence type="ECO:0000313" key="10">
    <source>
        <dbReference type="Proteomes" id="UP000728032"/>
    </source>
</evidence>
<dbReference type="Gene3D" id="1.10.510.10">
    <property type="entry name" value="Transferase(Phosphotransferase) domain 1"/>
    <property type="match status" value="1"/>
</dbReference>
<dbReference type="InterPro" id="IPR050588">
    <property type="entry name" value="WNK_Ser-Thr_kinase"/>
</dbReference>
<dbReference type="SUPFAM" id="SSF56112">
    <property type="entry name" value="Protein kinase-like (PK-like)"/>
    <property type="match status" value="1"/>
</dbReference>
<reference evidence="9" key="1">
    <citation type="submission" date="2020-11" db="EMBL/GenBank/DDBJ databases">
        <authorList>
            <person name="Tran Van P."/>
        </authorList>
    </citation>
    <scope>NUCLEOTIDE SEQUENCE</scope>
</reference>
<protein>
    <recommendedName>
        <fullName evidence="5">Nuclear receptor-binding protein homolog</fullName>
    </recommendedName>
    <alternativeName>
        <fullName evidence="6">MLF1-adaptor molecule</fullName>
    </alternativeName>
</protein>
<dbReference type="EMBL" id="CAJPVJ010000092">
    <property type="protein sequence ID" value="CAG2160669.1"/>
    <property type="molecule type" value="Genomic_DNA"/>
</dbReference>
<dbReference type="GO" id="GO:0005524">
    <property type="term" value="F:ATP binding"/>
    <property type="evidence" value="ECO:0007669"/>
    <property type="project" value="InterPro"/>
</dbReference>
<feature type="compositionally biased region" description="Acidic residues" evidence="7">
    <location>
        <begin position="16"/>
        <end position="27"/>
    </location>
</feature>
<dbReference type="EMBL" id="OC914917">
    <property type="protein sequence ID" value="CAD7637493.1"/>
    <property type="molecule type" value="Genomic_DNA"/>
</dbReference>
<feature type="region of interest" description="Disordered" evidence="7">
    <location>
        <begin position="399"/>
        <end position="423"/>
    </location>
</feature>
<feature type="domain" description="Protein kinase" evidence="8">
    <location>
        <begin position="38"/>
        <end position="303"/>
    </location>
</feature>
<dbReference type="GO" id="GO:0005938">
    <property type="term" value="C:cell cortex"/>
    <property type="evidence" value="ECO:0007669"/>
    <property type="project" value="UniProtKB-SubCell"/>
</dbReference>
<dbReference type="FunFam" id="3.30.200.20:FF:000098">
    <property type="entry name" value="Nuclear receptor-binding protein 1"/>
    <property type="match status" value="1"/>
</dbReference>
<proteinExistence type="predicted"/>
<dbReference type="OrthoDB" id="1034557at2759"/>
<dbReference type="AlphaFoldDB" id="A0A7R9LB55"/>
<dbReference type="GO" id="GO:0004672">
    <property type="term" value="F:protein kinase activity"/>
    <property type="evidence" value="ECO:0007669"/>
    <property type="project" value="InterPro"/>
</dbReference>
<dbReference type="PANTHER" id="PTHR13902">
    <property type="entry name" value="SERINE/THREONINE-PROTEIN KINASE WNK WITH NO LYSINE -RELATED"/>
    <property type="match status" value="1"/>
</dbReference>
<dbReference type="InterPro" id="IPR011009">
    <property type="entry name" value="Kinase-like_dom_sf"/>
</dbReference>
<feature type="region of interest" description="Disordered" evidence="7">
    <location>
        <begin position="1"/>
        <end position="29"/>
    </location>
</feature>
<dbReference type="FunFam" id="1.10.510.10:FF:000842">
    <property type="entry name" value="Nuclear receptor-binding protein"/>
    <property type="match status" value="1"/>
</dbReference>
<dbReference type="InterPro" id="IPR000719">
    <property type="entry name" value="Prot_kinase_dom"/>
</dbReference>
<feature type="compositionally biased region" description="Low complexity" evidence="7">
    <location>
        <begin position="524"/>
        <end position="537"/>
    </location>
</feature>
<evidence type="ECO:0000256" key="6">
    <source>
        <dbReference type="ARBA" id="ARBA00078305"/>
    </source>
</evidence>
<gene>
    <name evidence="9" type="ORF">ONB1V03_LOCUS845</name>
</gene>
<feature type="compositionally biased region" description="Basic and acidic residues" evidence="7">
    <location>
        <begin position="1"/>
        <end position="15"/>
    </location>
</feature>
<keyword evidence="10" id="KW-1185">Reference proteome</keyword>
<sequence>MADNRANDNDSKTEGVDDSEEENEILEESPCGRWLKRKEEVEQRDIPGIDATYLAMDTEEGVEVVWNEVRFSERKYFKTKEETINEVFDRLIQLEHPNIVKLHKYWVHKDIEKPRVIFITEYMSSGSLKQFLRRTKRSLIKMSISAWKRWCTQTLSALCYLHSSQPPIVHANLNCDTIFISYNGLIKIGAVAPDAIHKHVKTVRGDSKVNLHFIAPEIGCITDTNSSVLSPAVDIYSFGMCALEMAALEISANGESTTITEEVINSTIESLENPLQKDFISRCIRKNPKDRPTARELLFHPIIFEVPPLRLFSAHVIVNTSSYLPEQLTEEAISRVLCLQNNSDRILAEVRHNDGRPNFILKQSDAPKVEFEKFCEEVRNGSCPLTAIVTTTRPPLISRQRTMSPEMSCESTKQLNSPDNPYDEETRRINTINSTLEPPLQEASDKRLVISLHIVFDDKINRKLSTKLELKELEPSSLAQELVFYGFVNKDDKHIVFELLSETKDMFCNSGNQTTSCQKVRQLPQQQQQPHQQMAQQSKPYVKY</sequence>
<dbReference type="Pfam" id="PF00069">
    <property type="entry name" value="Pkinase"/>
    <property type="match status" value="1"/>
</dbReference>
<name>A0A7R9LB55_9ACAR</name>
<evidence type="ECO:0000256" key="5">
    <source>
        <dbReference type="ARBA" id="ARBA00069870"/>
    </source>
</evidence>
<dbReference type="Proteomes" id="UP000728032">
    <property type="component" value="Unassembled WGS sequence"/>
</dbReference>
<keyword evidence="2" id="KW-0963">Cytoplasm</keyword>
<evidence type="ECO:0000256" key="4">
    <source>
        <dbReference type="ARBA" id="ARBA00055167"/>
    </source>
</evidence>
<accession>A0A7R9LB55</accession>
<evidence type="ECO:0000313" key="9">
    <source>
        <dbReference type="EMBL" id="CAD7637493.1"/>
    </source>
</evidence>
<dbReference type="PROSITE" id="PS50011">
    <property type="entry name" value="PROTEIN_KINASE_DOM"/>
    <property type="match status" value="1"/>
</dbReference>
<organism evidence="9">
    <name type="scientific">Oppiella nova</name>
    <dbReference type="NCBI Taxonomy" id="334625"/>
    <lineage>
        <taxon>Eukaryota</taxon>
        <taxon>Metazoa</taxon>
        <taxon>Ecdysozoa</taxon>
        <taxon>Arthropoda</taxon>
        <taxon>Chelicerata</taxon>
        <taxon>Arachnida</taxon>
        <taxon>Acari</taxon>
        <taxon>Acariformes</taxon>
        <taxon>Sarcoptiformes</taxon>
        <taxon>Oribatida</taxon>
        <taxon>Brachypylina</taxon>
        <taxon>Oppioidea</taxon>
        <taxon>Oppiidae</taxon>
        <taxon>Oppiella</taxon>
    </lineage>
</organism>
<evidence type="ECO:0000256" key="1">
    <source>
        <dbReference type="ARBA" id="ARBA00004544"/>
    </source>
</evidence>
<comment type="function">
    <text evidence="4">May play a role in subcellular trafficking between the endoplasmic reticulum and Golgi apparatus.</text>
</comment>
<feature type="region of interest" description="Disordered" evidence="7">
    <location>
        <begin position="524"/>
        <end position="544"/>
    </location>
</feature>
<evidence type="ECO:0000256" key="7">
    <source>
        <dbReference type="SAM" id="MobiDB-lite"/>
    </source>
</evidence>
<comment type="subcellular location">
    <subcellularLocation>
        <location evidence="1">Cytoplasm</location>
        <location evidence="1">Cell cortex</location>
    </subcellularLocation>
</comment>
<evidence type="ECO:0000256" key="3">
    <source>
        <dbReference type="ARBA" id="ARBA00022553"/>
    </source>
</evidence>
<evidence type="ECO:0000259" key="8">
    <source>
        <dbReference type="PROSITE" id="PS50011"/>
    </source>
</evidence>
<dbReference type="Gene3D" id="3.30.200.20">
    <property type="entry name" value="Phosphorylase Kinase, domain 1"/>
    <property type="match status" value="1"/>
</dbReference>
<evidence type="ECO:0000256" key="2">
    <source>
        <dbReference type="ARBA" id="ARBA00022490"/>
    </source>
</evidence>